<organism evidence="11 12">
    <name type="scientific">Pseudalkalibacillus berkeleyi</name>
    <dbReference type="NCBI Taxonomy" id="1069813"/>
    <lineage>
        <taxon>Bacteria</taxon>
        <taxon>Bacillati</taxon>
        <taxon>Bacillota</taxon>
        <taxon>Bacilli</taxon>
        <taxon>Bacillales</taxon>
        <taxon>Fictibacillaceae</taxon>
        <taxon>Pseudalkalibacillus</taxon>
    </lineage>
</organism>
<comment type="pathway">
    <text evidence="1 9">Porphyrin-containing compound metabolism; protoporphyrin-IX biosynthesis; coproporphyrinogen-III from 5-aminolevulinate: step 3/4.</text>
</comment>
<evidence type="ECO:0000256" key="6">
    <source>
        <dbReference type="ARBA" id="ARBA00037589"/>
    </source>
</evidence>
<evidence type="ECO:0000256" key="3">
    <source>
        <dbReference type="ARBA" id="ARBA00013109"/>
    </source>
</evidence>
<keyword evidence="5 9" id="KW-0627">Porphyrin biosynthesis</keyword>
<evidence type="ECO:0000256" key="1">
    <source>
        <dbReference type="ARBA" id="ARBA00004772"/>
    </source>
</evidence>
<evidence type="ECO:0000256" key="2">
    <source>
        <dbReference type="ARBA" id="ARBA00008133"/>
    </source>
</evidence>
<dbReference type="EMBL" id="JAKIJS010000001">
    <property type="protein sequence ID" value="MCF6138120.1"/>
    <property type="molecule type" value="Genomic_DNA"/>
</dbReference>
<comment type="similarity">
    <text evidence="2 9">Belongs to the uroporphyrinogen-III synthase family.</text>
</comment>
<dbReference type="PANTHER" id="PTHR38042:SF1">
    <property type="entry name" value="UROPORPHYRINOGEN-III SYNTHASE, CHLOROPLASTIC"/>
    <property type="match status" value="1"/>
</dbReference>
<dbReference type="InterPro" id="IPR003754">
    <property type="entry name" value="4pyrrol_synth_uPrphyn_synth"/>
</dbReference>
<keyword evidence="12" id="KW-1185">Reference proteome</keyword>
<keyword evidence="4 9" id="KW-0456">Lyase</keyword>
<evidence type="ECO:0000256" key="5">
    <source>
        <dbReference type="ARBA" id="ARBA00023244"/>
    </source>
</evidence>
<comment type="function">
    <text evidence="6 9">Catalyzes cyclization of the linear tetrapyrrole, hydroxymethylbilane, to the macrocyclic uroporphyrinogen III.</text>
</comment>
<evidence type="ECO:0000256" key="7">
    <source>
        <dbReference type="ARBA" id="ARBA00040167"/>
    </source>
</evidence>
<evidence type="ECO:0000256" key="4">
    <source>
        <dbReference type="ARBA" id="ARBA00023239"/>
    </source>
</evidence>
<dbReference type="CDD" id="cd06578">
    <property type="entry name" value="HemD"/>
    <property type="match status" value="1"/>
</dbReference>
<reference evidence="11 12" key="1">
    <citation type="submission" date="2022-01" db="EMBL/GenBank/DDBJ databases">
        <title>Alkalihalobacillus sp. EGI L200015, a novel bacterium isolated from a salt lake sediment.</title>
        <authorList>
            <person name="Gao L."/>
            <person name="Fang B.-Z."/>
            <person name="Li W.-J."/>
        </authorList>
    </citation>
    <scope>NUCLEOTIDE SEQUENCE [LARGE SCALE GENOMIC DNA]</scope>
    <source>
        <strain evidence="11 12">KCTC 12718</strain>
    </source>
</reference>
<sequence length="260" mass="29943">MMKREKPLSGQKILITRSEEQALPFVREIEKKGGEALVIPLLSFRLPDDTSNVRQAIHQVDDFQWIVFTSQNAVRFFIQLMNEEKLPISRLQACKIAAIGRKTYHLLKDLGVKVDFYPSEFVGEQFVTEFKTQTDRSDRVFIPHGNLSRSTIKDSLREFGLDVHDVILYETYFDPKHQTKLREVMDQHIDILTFTSPSTVHFFFKIVGEDFSLNDRYTACIGPITANALKEYGISANIIAKEYTIDGLVDSIESFIQKEE</sequence>
<comment type="catalytic activity">
    <reaction evidence="8 9">
        <text>hydroxymethylbilane = uroporphyrinogen III + H2O</text>
        <dbReference type="Rhea" id="RHEA:18965"/>
        <dbReference type="ChEBI" id="CHEBI:15377"/>
        <dbReference type="ChEBI" id="CHEBI:57308"/>
        <dbReference type="ChEBI" id="CHEBI:57845"/>
        <dbReference type="EC" id="4.2.1.75"/>
    </reaction>
</comment>
<evidence type="ECO:0000259" key="10">
    <source>
        <dbReference type="Pfam" id="PF02602"/>
    </source>
</evidence>
<gene>
    <name evidence="11" type="ORF">L2716_10325</name>
</gene>
<dbReference type="Proteomes" id="UP001649381">
    <property type="component" value="Unassembled WGS sequence"/>
</dbReference>
<dbReference type="RefSeq" id="WP_236334289.1">
    <property type="nucleotide sequence ID" value="NZ_JAKIJS010000001.1"/>
</dbReference>
<evidence type="ECO:0000313" key="12">
    <source>
        <dbReference type="Proteomes" id="UP001649381"/>
    </source>
</evidence>
<dbReference type="EC" id="4.2.1.75" evidence="3 9"/>
<protein>
    <recommendedName>
        <fullName evidence="7 9">Uroporphyrinogen-III synthase</fullName>
        <ecNumber evidence="3 9">4.2.1.75</ecNumber>
    </recommendedName>
</protein>
<evidence type="ECO:0000313" key="11">
    <source>
        <dbReference type="EMBL" id="MCF6138120.1"/>
    </source>
</evidence>
<dbReference type="InterPro" id="IPR039793">
    <property type="entry name" value="UROS/Hem4"/>
</dbReference>
<name>A0ABS9H2C7_9BACL</name>
<dbReference type="PANTHER" id="PTHR38042">
    <property type="entry name" value="UROPORPHYRINOGEN-III SYNTHASE, CHLOROPLASTIC"/>
    <property type="match status" value="1"/>
</dbReference>
<evidence type="ECO:0000256" key="8">
    <source>
        <dbReference type="ARBA" id="ARBA00048617"/>
    </source>
</evidence>
<evidence type="ECO:0000256" key="9">
    <source>
        <dbReference type="RuleBase" id="RU366031"/>
    </source>
</evidence>
<feature type="domain" description="Tetrapyrrole biosynthesis uroporphyrinogen III synthase" evidence="10">
    <location>
        <begin position="25"/>
        <end position="249"/>
    </location>
</feature>
<dbReference type="Gene3D" id="3.40.50.10090">
    <property type="match status" value="2"/>
</dbReference>
<dbReference type="Pfam" id="PF02602">
    <property type="entry name" value="HEM4"/>
    <property type="match status" value="1"/>
</dbReference>
<accession>A0ABS9H2C7</accession>
<dbReference type="InterPro" id="IPR036108">
    <property type="entry name" value="4pyrrol_syn_uPrphyn_synt_sf"/>
</dbReference>
<comment type="caution">
    <text evidence="11">The sequence shown here is derived from an EMBL/GenBank/DDBJ whole genome shotgun (WGS) entry which is preliminary data.</text>
</comment>
<dbReference type="SUPFAM" id="SSF69618">
    <property type="entry name" value="HemD-like"/>
    <property type="match status" value="1"/>
</dbReference>
<proteinExistence type="inferred from homology"/>